<dbReference type="SUPFAM" id="SSF54236">
    <property type="entry name" value="Ubiquitin-like"/>
    <property type="match status" value="1"/>
</dbReference>
<proteinExistence type="predicted"/>
<dbReference type="PROSITE" id="PS50053">
    <property type="entry name" value="UBIQUITIN_2"/>
    <property type="match status" value="1"/>
</dbReference>
<dbReference type="Proteomes" id="UP001342314">
    <property type="component" value="Unassembled WGS sequence"/>
</dbReference>
<reference evidence="3 4" key="1">
    <citation type="submission" date="2021-12" db="EMBL/GenBank/DDBJ databases">
        <title>High titer production of polyol ester of fatty acids by Rhodotorula paludigena BS15 towards product separation-free biomass refinery.</title>
        <authorList>
            <person name="Mano J."/>
            <person name="Ono H."/>
            <person name="Tanaka T."/>
            <person name="Naito K."/>
            <person name="Sushida H."/>
            <person name="Ike M."/>
            <person name="Tokuyasu K."/>
            <person name="Kitaoka M."/>
        </authorList>
    </citation>
    <scope>NUCLEOTIDE SEQUENCE [LARGE SCALE GENOMIC DNA]</scope>
    <source>
        <strain evidence="3 4">BS15</strain>
    </source>
</reference>
<accession>A0AAV5GAF1</accession>
<dbReference type="SMART" id="SM00213">
    <property type="entry name" value="UBQ"/>
    <property type="match status" value="1"/>
</dbReference>
<name>A0AAV5GAF1_9BASI</name>
<dbReference type="AlphaFoldDB" id="A0AAV5GAF1"/>
<sequence length="304" mass="31494">MESLISDTSLPAEIQALKATADLLASQKLRYPNSYTPPVEERHKRPTLVNVPVCEPPSTSHDDDDAPAPGDQTVALTVKSIKPALTFSLAARPTATIADLKAQLYAAEQGKGAPTPEAQRWILKGKAMGDTKLLKEFAVEDGTVVNLMVTKPTAPAASSAPAPSSTPAAPSLVPAASVPALTLSEPGASTPPAPGTAPPSVPLAADLDALPLSTSTSADGPALAGVSDAFLERVASPELWREVRGVCEAQFKEDGGGAAAATSRGEQEAQQVWEAMFAGCRDWIRPNQKALIREKVGYSAMGGV</sequence>
<gene>
    <name evidence="3" type="ORF">Rhopal_002356-T1</name>
</gene>
<dbReference type="Pfam" id="PF00240">
    <property type="entry name" value="ubiquitin"/>
    <property type="match status" value="1"/>
</dbReference>
<dbReference type="Gene3D" id="3.10.20.90">
    <property type="entry name" value="Phosphatidylinositol 3-kinase Catalytic Subunit, Chain A, domain 1"/>
    <property type="match status" value="1"/>
</dbReference>
<evidence type="ECO:0000313" key="4">
    <source>
        <dbReference type="Proteomes" id="UP001342314"/>
    </source>
</evidence>
<feature type="domain" description="Ubiquitin-like" evidence="2">
    <location>
        <begin position="74"/>
        <end position="154"/>
    </location>
</feature>
<dbReference type="InterPro" id="IPR029071">
    <property type="entry name" value="Ubiquitin-like_domsf"/>
</dbReference>
<feature type="compositionally biased region" description="Pro residues" evidence="1">
    <location>
        <begin position="189"/>
        <end position="201"/>
    </location>
</feature>
<protein>
    <recommendedName>
        <fullName evidence="2">Ubiquitin-like domain-containing protein</fullName>
    </recommendedName>
</protein>
<feature type="region of interest" description="Disordered" evidence="1">
    <location>
        <begin position="182"/>
        <end position="202"/>
    </location>
</feature>
<evidence type="ECO:0000256" key="1">
    <source>
        <dbReference type="SAM" id="MobiDB-lite"/>
    </source>
</evidence>
<dbReference type="EMBL" id="BQKY01000004">
    <property type="protein sequence ID" value="GJN89376.1"/>
    <property type="molecule type" value="Genomic_DNA"/>
</dbReference>
<comment type="caution">
    <text evidence="3">The sequence shown here is derived from an EMBL/GenBank/DDBJ whole genome shotgun (WGS) entry which is preliminary data.</text>
</comment>
<dbReference type="InterPro" id="IPR000626">
    <property type="entry name" value="Ubiquitin-like_dom"/>
</dbReference>
<evidence type="ECO:0000313" key="3">
    <source>
        <dbReference type="EMBL" id="GJN89376.1"/>
    </source>
</evidence>
<evidence type="ECO:0000259" key="2">
    <source>
        <dbReference type="PROSITE" id="PS50053"/>
    </source>
</evidence>
<keyword evidence="4" id="KW-1185">Reference proteome</keyword>
<dbReference type="CDD" id="cd17039">
    <property type="entry name" value="Ubl_ubiquitin_like"/>
    <property type="match status" value="1"/>
</dbReference>
<organism evidence="3 4">
    <name type="scientific">Rhodotorula paludigena</name>
    <dbReference type="NCBI Taxonomy" id="86838"/>
    <lineage>
        <taxon>Eukaryota</taxon>
        <taxon>Fungi</taxon>
        <taxon>Dikarya</taxon>
        <taxon>Basidiomycota</taxon>
        <taxon>Pucciniomycotina</taxon>
        <taxon>Microbotryomycetes</taxon>
        <taxon>Sporidiobolales</taxon>
        <taxon>Sporidiobolaceae</taxon>
        <taxon>Rhodotorula</taxon>
    </lineage>
</organism>